<dbReference type="STRING" id="438753.AZC_3991"/>
<reference evidence="1 2" key="3">
    <citation type="journal article" date="2008" name="BMC Genomics">
        <title>The genome of the versatile nitrogen fixer Azorhizobium caulinodans ORS571.</title>
        <authorList>
            <person name="Lee KB."/>
            <person name="Backer P.D."/>
            <person name="Aono T."/>
            <person name="Liu CT."/>
            <person name="Suzuki S."/>
            <person name="Suzuki T."/>
            <person name="Kaneko T."/>
            <person name="Yamada M."/>
            <person name="Tabata S."/>
            <person name="Kupfer D.M."/>
            <person name="Najar F.Z."/>
            <person name="Wiley G.B."/>
            <person name="Roe B."/>
            <person name="Binnewies T.T."/>
            <person name="Ussery D.W."/>
            <person name="D'Haeze W."/>
            <person name="Herder J.D."/>
            <person name="Gevers D."/>
            <person name="Vereecke D."/>
            <person name="Holsters M."/>
            <person name="Oyaizu H."/>
        </authorList>
    </citation>
    <scope>NUCLEOTIDE SEQUENCE [LARGE SCALE GENOMIC DNA]</scope>
    <source>
        <strain evidence="2">ATCC 43989 / DSM 5975 / JCM 20966 / LMG 6465 / NBRC 14845 / NCIMB 13405 / ORS 571</strain>
    </source>
</reference>
<dbReference type="eggNOG" id="COG0010">
    <property type="taxonomic scope" value="Bacteria"/>
</dbReference>
<dbReference type="HOGENOM" id="CLU_066809_0_0_5"/>
<dbReference type="AlphaFoldDB" id="A8IL56"/>
<evidence type="ECO:0000313" key="1">
    <source>
        <dbReference type="EMBL" id="BAF89989.1"/>
    </source>
</evidence>
<name>A8IL56_AZOC5</name>
<dbReference type="SUPFAM" id="SSF52768">
    <property type="entry name" value="Arginase/deacetylase"/>
    <property type="match status" value="1"/>
</dbReference>
<dbReference type="RefSeq" id="WP_012172511.1">
    <property type="nucleotide sequence ID" value="NC_009937.1"/>
</dbReference>
<accession>A8IL56</accession>
<evidence type="ECO:0008006" key="3">
    <source>
        <dbReference type="Google" id="ProtNLM"/>
    </source>
</evidence>
<evidence type="ECO:0000313" key="2">
    <source>
        <dbReference type="Proteomes" id="UP000000270"/>
    </source>
</evidence>
<organism evidence="1 2">
    <name type="scientific">Azorhizobium caulinodans (strain ATCC 43989 / DSM 5975 / JCM 20966 / LMG 6465 / NBRC 14845 / NCIMB 13405 / ORS 571)</name>
    <dbReference type="NCBI Taxonomy" id="438753"/>
    <lineage>
        <taxon>Bacteria</taxon>
        <taxon>Pseudomonadati</taxon>
        <taxon>Pseudomonadota</taxon>
        <taxon>Alphaproteobacteria</taxon>
        <taxon>Hyphomicrobiales</taxon>
        <taxon>Xanthobacteraceae</taxon>
        <taxon>Azorhizobium</taxon>
    </lineage>
</organism>
<dbReference type="Proteomes" id="UP000000270">
    <property type="component" value="Chromosome"/>
</dbReference>
<dbReference type="InterPro" id="IPR023696">
    <property type="entry name" value="Ureohydrolase_dom_sf"/>
</dbReference>
<dbReference type="EMBL" id="AP009384">
    <property type="protein sequence ID" value="BAF89989.1"/>
    <property type="molecule type" value="Genomic_DNA"/>
</dbReference>
<gene>
    <name evidence="1" type="ordered locus">AZC_3991</name>
</gene>
<reference evidence="2" key="2">
    <citation type="submission" date="2007-04" db="EMBL/GenBank/DDBJ databases">
        <title>Complete genome sequence of the nitrogen-fixing bacterium Azorhizobium caulinodans ORS571.</title>
        <authorList>
            <person name="Lee K.B."/>
            <person name="Backer P.D."/>
            <person name="Aono T."/>
            <person name="Liu C.T."/>
            <person name="Suzuki S."/>
            <person name="Suzuki T."/>
            <person name="Kaneko T."/>
            <person name="Yamada M."/>
            <person name="Tabata S."/>
            <person name="Kupfer D.M."/>
            <person name="Najar F.Z."/>
            <person name="Wiley G.B."/>
            <person name="Roe B."/>
            <person name="Binnewies T."/>
            <person name="Ussery D."/>
            <person name="Vereecke D."/>
            <person name="Gevers D."/>
            <person name="Holsters M."/>
            <person name="Oyaizu H."/>
        </authorList>
    </citation>
    <scope>NUCLEOTIDE SEQUENCE [LARGE SCALE GENOMIC DNA]</scope>
    <source>
        <strain evidence="2">ATCC 43989 / DSM 5975 / JCM 20966 / LMG 6465 / NBRC 14845 / NCIMB 13405 / ORS 571</strain>
    </source>
</reference>
<keyword evidence="2" id="KW-1185">Reference proteome</keyword>
<reference evidence="1 2" key="1">
    <citation type="journal article" date="2007" name="Appl. Environ. Microbiol.">
        <title>Rhizobial factors required for stem nodule maturation and maintenance in Sesbania rostrata-Azorhizobium caulinodans ORS571 symbiosis.</title>
        <authorList>
            <person name="Suzuki S."/>
            <person name="Aono T."/>
            <person name="Lee KB."/>
            <person name="Suzuki T."/>
            <person name="Liu CT."/>
            <person name="Miwa H."/>
            <person name="Wakao S."/>
            <person name="Iki T."/>
            <person name="Oyaizu H."/>
        </authorList>
    </citation>
    <scope>NUCLEOTIDE SEQUENCE [LARGE SCALE GENOMIC DNA]</scope>
    <source>
        <strain evidence="2">ATCC 43989 / DSM 5975 / JCM 20966 / LMG 6465 / NBRC 14845 / NCIMB 13405 / ORS 571</strain>
    </source>
</reference>
<sequence>MRLCVLDLDGSVAAQPLFLDRRAAGAATFVEMRDLAPQLRLTGGRRAMEAFLGRLPPPGRDADMFFYGSGDFHHLTAGLLRRVDEPVTVIHLDNHPDWLTFPPTFNCGGWVSRALRLPHVRKVITIGPCSPDLAAPDLKGANLRALADGALEVYPWRHPPSRLLSARMSAASGWTGNTIRWHNVGGAAWESFLSDLPRRIPTRAVWITLDKDVFCEPDALTNWDQGEMSLVHALVLLRRIATRHRIVGMDVCGDYSPARFRDPWRRFLAFTDHDCRRVRAADHAVINARANAQLLRLMEDIFRERPE</sequence>
<reference evidence="1 2" key="4">
    <citation type="journal article" date="2009" name="Appl. Environ. Microbiol.">
        <title>Comparative genome-wide transcriptional profiling of Azorhizobium caulinodans ORS571 grown under free-living and symbiotic conditions.</title>
        <authorList>
            <person name="Tsukada S."/>
            <person name="Aono T."/>
            <person name="Akiba N."/>
            <person name="Lee KB."/>
            <person name="Liu CT."/>
            <person name="Toyazaki H."/>
            <person name="Oyaizu H."/>
        </authorList>
    </citation>
    <scope>NUCLEOTIDE SEQUENCE [LARGE SCALE GENOMIC DNA]</scope>
    <source>
        <strain evidence="2">ATCC 43989 / DSM 5975 / JCM 20966 / LMG 6465 / NBRC 14845 / NCIMB 13405 / ORS 571</strain>
    </source>
</reference>
<dbReference type="KEGG" id="azc:AZC_3991"/>
<reference evidence="1 2" key="5">
    <citation type="journal article" date="2010" name="Appl. Environ. Microbiol.">
        <title>phrR-like gene praR of Azorhizobium caulinodans ORS571 is essential for symbiosis with Sesbania rostrata and is involved in expression of reb genes.</title>
        <authorList>
            <person name="Akiba N."/>
            <person name="Aono T."/>
            <person name="Toyazaki H."/>
            <person name="Sato S."/>
            <person name="Oyaizu H."/>
        </authorList>
    </citation>
    <scope>NUCLEOTIDE SEQUENCE [LARGE SCALE GENOMIC DNA]</scope>
    <source>
        <strain evidence="2">ATCC 43989 / DSM 5975 / JCM 20966 / LMG 6465 / NBRC 14845 / NCIMB 13405 / ORS 571</strain>
    </source>
</reference>
<proteinExistence type="predicted"/>
<dbReference type="Gene3D" id="3.40.800.10">
    <property type="entry name" value="Ureohydrolase domain"/>
    <property type="match status" value="1"/>
</dbReference>
<reference evidence="1 2" key="6">
    <citation type="journal article" date="2011" name="Appl. Environ. Microbiol.">
        <title>Involvement of the azorhizobial chromosome partition gene (parA) in the onset of bacteroid differentiation during Sesbania rostrata stem nodule development.</title>
        <authorList>
            <person name="Liu CT."/>
            <person name="Lee KB."/>
            <person name="Wang YS."/>
            <person name="Peng MH."/>
            <person name="Lee KT."/>
            <person name="Suzuki S."/>
            <person name="Suzuki T."/>
            <person name="Oyaizu H."/>
        </authorList>
    </citation>
    <scope>NUCLEOTIDE SEQUENCE [LARGE SCALE GENOMIC DNA]</scope>
    <source>
        <strain evidence="2">ATCC 43989 / DSM 5975 / JCM 20966 / LMG 6465 / NBRC 14845 / NCIMB 13405 / ORS 571</strain>
    </source>
</reference>
<protein>
    <recommendedName>
        <fullName evidence="3">Arginase</fullName>
    </recommendedName>
</protein>